<dbReference type="RefSeq" id="WP_015790876.1">
    <property type="nucleotide sequence ID" value="NC_013156.1"/>
</dbReference>
<accession>C7P6F4</accession>
<dbReference type="HOGENOM" id="CLU_174517_0_0_2"/>
<dbReference type="AlphaFoldDB" id="C7P6F4"/>
<dbReference type="Proteomes" id="UP000001495">
    <property type="component" value="Chromosome"/>
</dbReference>
<reference evidence="2" key="1">
    <citation type="submission" date="2009-08" db="EMBL/GenBank/DDBJ databases">
        <title>Complete sequence of chromosome of Methanocaldococcus fervens AG86.</title>
        <authorList>
            <consortium name="US DOE Joint Genome Institute"/>
            <person name="Lucas S."/>
            <person name="Copeland A."/>
            <person name="Lapidus A."/>
            <person name="Glavina del Rio T."/>
            <person name="Tice H."/>
            <person name="Bruce D."/>
            <person name="Goodwin L."/>
            <person name="Pitluck S."/>
            <person name="Chertkov O."/>
            <person name="Detter J.C."/>
            <person name="Han C."/>
            <person name="Tapia R."/>
            <person name="Larimer F."/>
            <person name="Land M."/>
            <person name="Hauser L."/>
            <person name="Kyrpides N."/>
            <person name="Ovchinnikova G."/>
            <person name="Lupa-Sieprawska M."/>
            <person name="Whitman W.B."/>
        </authorList>
    </citation>
    <scope>NUCLEOTIDE SEQUENCE [LARGE SCALE GENOMIC DNA]</scope>
    <source>
        <strain evidence="2">AG86</strain>
    </source>
</reference>
<feature type="domain" description="PRC-barrel" evidence="1">
    <location>
        <begin position="1"/>
        <end position="75"/>
    </location>
</feature>
<dbReference type="PANTHER" id="PTHR38137">
    <property type="entry name" value="PRC-BARREL DOMAIN PROTEIN"/>
    <property type="match status" value="1"/>
</dbReference>
<dbReference type="GeneID" id="8364967"/>
<keyword evidence="3" id="KW-1185">Reference proteome</keyword>
<sequence>MEKMPARLLFERNVVGNMGSILGKVKDVIFDERIGRLVSLEVEPTENSPIEEGKNVLIPYRIVTAIKDVVVVDEKSLNKVNIRPSQSI</sequence>
<dbReference type="EMBL" id="CP001696">
    <property type="protein sequence ID" value="ACV24136.1"/>
    <property type="molecule type" value="Genomic_DNA"/>
</dbReference>
<gene>
    <name evidence="2" type="ordered locus">Mefer_0300</name>
</gene>
<dbReference type="OrthoDB" id="85079at2157"/>
<dbReference type="Gene3D" id="2.30.30.240">
    <property type="entry name" value="PRC-barrel domain"/>
    <property type="match status" value="1"/>
</dbReference>
<dbReference type="Pfam" id="PF05239">
    <property type="entry name" value="PRC"/>
    <property type="match status" value="1"/>
</dbReference>
<dbReference type="SUPFAM" id="SSF50346">
    <property type="entry name" value="PRC-barrel domain"/>
    <property type="match status" value="1"/>
</dbReference>
<proteinExistence type="predicted"/>
<evidence type="ECO:0000313" key="2">
    <source>
        <dbReference type="EMBL" id="ACV24136.1"/>
    </source>
</evidence>
<name>C7P6F4_METFA</name>
<evidence type="ECO:0000259" key="1">
    <source>
        <dbReference type="Pfam" id="PF05239"/>
    </source>
</evidence>
<protein>
    <submittedName>
        <fullName evidence="2">PRC-barrel domain protein</fullName>
    </submittedName>
</protein>
<evidence type="ECO:0000313" key="3">
    <source>
        <dbReference type="Proteomes" id="UP000001495"/>
    </source>
</evidence>
<organism evidence="2 3">
    <name type="scientific">Methanocaldococcus fervens (strain DSM 4213 / JCM 15782 / AG86)</name>
    <name type="common">Methanococcus fervens</name>
    <dbReference type="NCBI Taxonomy" id="573064"/>
    <lineage>
        <taxon>Archaea</taxon>
        <taxon>Methanobacteriati</taxon>
        <taxon>Methanobacteriota</taxon>
        <taxon>Methanomada group</taxon>
        <taxon>Methanococci</taxon>
        <taxon>Methanococcales</taxon>
        <taxon>Methanocaldococcaceae</taxon>
        <taxon>Methanocaldococcus</taxon>
    </lineage>
</organism>
<dbReference type="InterPro" id="IPR027275">
    <property type="entry name" value="PRC-brl_dom"/>
</dbReference>
<dbReference type="InterPro" id="IPR011033">
    <property type="entry name" value="PRC_barrel-like_sf"/>
</dbReference>
<dbReference type="eggNOG" id="arCOG02155">
    <property type="taxonomic scope" value="Archaea"/>
</dbReference>
<dbReference type="STRING" id="573064.Mefer_0300"/>
<dbReference type="PANTHER" id="PTHR38137:SF2">
    <property type="entry name" value="PRC-BARREL DOMAIN-CONTAINING PROTEIN"/>
    <property type="match status" value="1"/>
</dbReference>
<dbReference type="KEGG" id="mfe:Mefer_0300"/>